<dbReference type="AlphaFoldDB" id="A0A699YPJ3"/>
<dbReference type="GO" id="GO:0016020">
    <property type="term" value="C:membrane"/>
    <property type="evidence" value="ECO:0007669"/>
    <property type="project" value="UniProtKB-SubCell"/>
</dbReference>
<evidence type="ECO:0000313" key="8">
    <source>
        <dbReference type="Proteomes" id="UP000485058"/>
    </source>
</evidence>
<feature type="compositionally biased region" description="Polar residues" evidence="5">
    <location>
        <begin position="1"/>
        <end position="20"/>
    </location>
</feature>
<dbReference type="Proteomes" id="UP000485058">
    <property type="component" value="Unassembled WGS sequence"/>
</dbReference>
<organism evidence="7 8">
    <name type="scientific">Haematococcus lacustris</name>
    <name type="common">Green alga</name>
    <name type="synonym">Haematococcus pluvialis</name>
    <dbReference type="NCBI Taxonomy" id="44745"/>
    <lineage>
        <taxon>Eukaryota</taxon>
        <taxon>Viridiplantae</taxon>
        <taxon>Chlorophyta</taxon>
        <taxon>core chlorophytes</taxon>
        <taxon>Chlorophyceae</taxon>
        <taxon>CS clade</taxon>
        <taxon>Chlamydomonadales</taxon>
        <taxon>Haematococcaceae</taxon>
        <taxon>Haematococcus</taxon>
    </lineage>
</organism>
<protein>
    <submittedName>
        <fullName evidence="7">TPT domain-containing protein</fullName>
    </submittedName>
</protein>
<proteinExistence type="predicted"/>
<feature type="transmembrane region" description="Helical" evidence="6">
    <location>
        <begin position="78"/>
        <end position="98"/>
    </location>
</feature>
<evidence type="ECO:0000256" key="1">
    <source>
        <dbReference type="ARBA" id="ARBA00004141"/>
    </source>
</evidence>
<accession>A0A699YPJ3</accession>
<evidence type="ECO:0000256" key="6">
    <source>
        <dbReference type="SAM" id="Phobius"/>
    </source>
</evidence>
<comment type="caution">
    <text evidence="7">The sequence shown here is derived from an EMBL/GenBank/DDBJ whole genome shotgun (WGS) entry which is preliminary data.</text>
</comment>
<keyword evidence="2 6" id="KW-0812">Transmembrane</keyword>
<gene>
    <name evidence="7" type="ORF">HaLaN_02986</name>
</gene>
<dbReference type="InterPro" id="IPR050186">
    <property type="entry name" value="TPT_transporter"/>
</dbReference>
<feature type="transmembrane region" description="Helical" evidence="6">
    <location>
        <begin position="110"/>
        <end position="129"/>
    </location>
</feature>
<evidence type="ECO:0000256" key="3">
    <source>
        <dbReference type="ARBA" id="ARBA00022989"/>
    </source>
</evidence>
<comment type="subcellular location">
    <subcellularLocation>
        <location evidence="1">Membrane</location>
        <topology evidence="1">Multi-pass membrane protein</topology>
    </subcellularLocation>
</comment>
<evidence type="ECO:0000256" key="5">
    <source>
        <dbReference type="SAM" id="MobiDB-lite"/>
    </source>
</evidence>
<feature type="region of interest" description="Disordered" evidence="5">
    <location>
        <begin position="1"/>
        <end position="30"/>
    </location>
</feature>
<keyword evidence="8" id="KW-1185">Reference proteome</keyword>
<evidence type="ECO:0000313" key="7">
    <source>
        <dbReference type="EMBL" id="GFH08079.1"/>
    </source>
</evidence>
<keyword evidence="4 6" id="KW-0472">Membrane</keyword>
<evidence type="ECO:0000256" key="4">
    <source>
        <dbReference type="ARBA" id="ARBA00023136"/>
    </source>
</evidence>
<sequence>MEQQNTGSKSTSDVDSSQYNEQERVSTHDRASTSGLNAAWQSILASEAAYVIASSGTILFNKHALSSFGTLPAPNTLLLFQFGLAVFLLKSMEVLGFIQLQPLRLDKVKLWLPVNLIFVAMNVTGFYALQSIGAGMFTVLKNLSNLMTIGGDYLLYGNTYPWQVSAG</sequence>
<keyword evidence="3 6" id="KW-1133">Transmembrane helix</keyword>
<name>A0A699YPJ3_HAELA</name>
<feature type="compositionally biased region" description="Basic and acidic residues" evidence="5">
    <location>
        <begin position="21"/>
        <end position="30"/>
    </location>
</feature>
<evidence type="ECO:0000256" key="2">
    <source>
        <dbReference type="ARBA" id="ARBA00022692"/>
    </source>
</evidence>
<dbReference type="EMBL" id="BLLF01000135">
    <property type="protein sequence ID" value="GFH08079.1"/>
    <property type="molecule type" value="Genomic_DNA"/>
</dbReference>
<dbReference type="PANTHER" id="PTHR11132">
    <property type="entry name" value="SOLUTE CARRIER FAMILY 35"/>
    <property type="match status" value="1"/>
</dbReference>
<reference evidence="7 8" key="1">
    <citation type="submission" date="2020-02" db="EMBL/GenBank/DDBJ databases">
        <title>Draft genome sequence of Haematococcus lacustris strain NIES-144.</title>
        <authorList>
            <person name="Morimoto D."/>
            <person name="Nakagawa S."/>
            <person name="Yoshida T."/>
            <person name="Sawayama S."/>
        </authorList>
    </citation>
    <scope>NUCLEOTIDE SEQUENCE [LARGE SCALE GENOMIC DNA]</scope>
    <source>
        <strain evidence="7 8">NIES-144</strain>
    </source>
</reference>